<reference evidence="4 5" key="1">
    <citation type="submission" date="2021-03" db="EMBL/GenBank/DDBJ databases">
        <title>Sequencing the genomes of 1000 actinobacteria strains.</title>
        <authorList>
            <person name="Klenk H.-P."/>
        </authorList>
    </citation>
    <scope>NUCLEOTIDE SEQUENCE [LARGE SCALE GENOMIC DNA]</scope>
    <source>
        <strain evidence="4 5">DSM 14564</strain>
    </source>
</reference>
<evidence type="ECO:0000256" key="1">
    <source>
        <dbReference type="ARBA" id="ARBA00023125"/>
    </source>
</evidence>
<sequence length="225" mass="23761">MRISELSATTDVPIGTIKYYLREGLLPAGHRSSRTTADYDDDHVERLRLIRALVRTGGLGIAAVRRVLAVIDDPDPQRLDVLSTAQDALTGGKGAEEAGGAETSRAPEARPVGPVHAWVAARGWPTGPGDPVLEQLEKAWAACEAAGIHVDDAMMADYADAIEQVARVDVAAVPQGADDAVRRVVIGTIMMEPVLSALRLLAQRHVSVRQAGKAAGVAPCSASHR</sequence>
<accession>A0ABS4YK46</accession>
<dbReference type="PANTHER" id="PTHR30204">
    <property type="entry name" value="REDOX-CYCLING DRUG-SENSING TRANSCRIPTIONAL ACTIVATOR SOXR"/>
    <property type="match status" value="1"/>
</dbReference>
<evidence type="ECO:0000256" key="2">
    <source>
        <dbReference type="SAM" id="MobiDB-lite"/>
    </source>
</evidence>
<evidence type="ECO:0000313" key="4">
    <source>
        <dbReference type="EMBL" id="MBP2409124.1"/>
    </source>
</evidence>
<gene>
    <name evidence="4" type="ORF">JOF44_002027</name>
</gene>
<feature type="region of interest" description="Disordered" evidence="2">
    <location>
        <begin position="86"/>
        <end position="111"/>
    </location>
</feature>
<name>A0ABS4YK46_9MICO</name>
<dbReference type="PANTHER" id="PTHR30204:SF98">
    <property type="entry name" value="HTH-TYPE TRANSCRIPTIONAL REGULATOR ADHR"/>
    <property type="match status" value="1"/>
</dbReference>
<dbReference type="Pfam" id="PF13411">
    <property type="entry name" value="MerR_1"/>
    <property type="match status" value="1"/>
</dbReference>
<dbReference type="SUPFAM" id="SSF46955">
    <property type="entry name" value="Putative DNA-binding domain"/>
    <property type="match status" value="1"/>
</dbReference>
<keyword evidence="1 4" id="KW-0238">DNA-binding</keyword>
<dbReference type="CDD" id="cd04780">
    <property type="entry name" value="HTH_MerR-like_sg5"/>
    <property type="match status" value="1"/>
</dbReference>
<dbReference type="SMART" id="SM00422">
    <property type="entry name" value="HTH_MERR"/>
    <property type="match status" value="1"/>
</dbReference>
<feature type="domain" description="HTH merR-type" evidence="3">
    <location>
        <begin position="1"/>
        <end position="70"/>
    </location>
</feature>
<dbReference type="RefSeq" id="WP_209890577.1">
    <property type="nucleotide sequence ID" value="NZ_BAAAJV010000018.1"/>
</dbReference>
<dbReference type="InterPro" id="IPR000551">
    <property type="entry name" value="MerR-type_HTH_dom"/>
</dbReference>
<proteinExistence type="predicted"/>
<organism evidence="4 5">
    <name type="scientific">Brachybacterium fresconis</name>
    <dbReference type="NCBI Taxonomy" id="173363"/>
    <lineage>
        <taxon>Bacteria</taxon>
        <taxon>Bacillati</taxon>
        <taxon>Actinomycetota</taxon>
        <taxon>Actinomycetes</taxon>
        <taxon>Micrococcales</taxon>
        <taxon>Dermabacteraceae</taxon>
        <taxon>Brachybacterium</taxon>
    </lineage>
</organism>
<dbReference type="PROSITE" id="PS50937">
    <property type="entry name" value="HTH_MERR_2"/>
    <property type="match status" value="1"/>
</dbReference>
<dbReference type="InterPro" id="IPR047057">
    <property type="entry name" value="MerR_fam"/>
</dbReference>
<dbReference type="Gene3D" id="1.10.1660.10">
    <property type="match status" value="1"/>
</dbReference>
<evidence type="ECO:0000259" key="3">
    <source>
        <dbReference type="PROSITE" id="PS50937"/>
    </source>
</evidence>
<dbReference type="EMBL" id="JAGIOC010000001">
    <property type="protein sequence ID" value="MBP2409124.1"/>
    <property type="molecule type" value="Genomic_DNA"/>
</dbReference>
<keyword evidence="5" id="KW-1185">Reference proteome</keyword>
<dbReference type="Proteomes" id="UP000698222">
    <property type="component" value="Unassembled WGS sequence"/>
</dbReference>
<evidence type="ECO:0000313" key="5">
    <source>
        <dbReference type="Proteomes" id="UP000698222"/>
    </source>
</evidence>
<protein>
    <submittedName>
        <fullName evidence="4">DNA-binding transcriptional MerR regulator</fullName>
    </submittedName>
</protein>
<dbReference type="InterPro" id="IPR009061">
    <property type="entry name" value="DNA-bd_dom_put_sf"/>
</dbReference>
<dbReference type="GO" id="GO:0003677">
    <property type="term" value="F:DNA binding"/>
    <property type="evidence" value="ECO:0007669"/>
    <property type="project" value="UniProtKB-KW"/>
</dbReference>
<comment type="caution">
    <text evidence="4">The sequence shown here is derived from an EMBL/GenBank/DDBJ whole genome shotgun (WGS) entry which is preliminary data.</text>
</comment>